<evidence type="ECO:0000313" key="3">
    <source>
        <dbReference type="Proteomes" id="UP000242715"/>
    </source>
</evidence>
<proteinExistence type="predicted"/>
<reference evidence="3" key="1">
    <citation type="journal article" date="2017" name="Front. Plant Sci.">
        <title>Climate Clever Clovers: New Paradigm to Reduce the Environmental Footprint of Ruminants by Breeding Low Methanogenic Forages Utilizing Haplotype Variation.</title>
        <authorList>
            <person name="Kaur P."/>
            <person name="Appels R."/>
            <person name="Bayer P.E."/>
            <person name="Keeble-Gagnere G."/>
            <person name="Wang J."/>
            <person name="Hirakawa H."/>
            <person name="Shirasawa K."/>
            <person name="Vercoe P."/>
            <person name="Stefanova K."/>
            <person name="Durmic Z."/>
            <person name="Nichols P."/>
            <person name="Revell C."/>
            <person name="Isobe S.N."/>
            <person name="Edwards D."/>
            <person name="Erskine W."/>
        </authorList>
    </citation>
    <scope>NUCLEOTIDE SEQUENCE [LARGE SCALE GENOMIC DNA]</scope>
    <source>
        <strain evidence="3">cv. Daliak</strain>
    </source>
</reference>
<protein>
    <submittedName>
        <fullName evidence="2">Uncharacterized protein</fullName>
    </submittedName>
</protein>
<dbReference type="Proteomes" id="UP000242715">
    <property type="component" value="Unassembled WGS sequence"/>
</dbReference>
<sequence length="104" mass="10960">MIYELSNIPESTDLNEFGNEVTGNVKSDEGFQSADTDTADESGGSESVIGGRKRRDLVVVQLDNGGMNADGGEEIPHDVAHATGGSGEDDDRVFGYETLDSSFG</sequence>
<feature type="region of interest" description="Disordered" evidence="1">
    <location>
        <begin position="64"/>
        <end position="92"/>
    </location>
</feature>
<dbReference type="AlphaFoldDB" id="A0A2Z6N2X0"/>
<gene>
    <name evidence="2" type="ORF">TSUD_315210</name>
</gene>
<organism evidence="2 3">
    <name type="scientific">Trifolium subterraneum</name>
    <name type="common">Subterranean clover</name>
    <dbReference type="NCBI Taxonomy" id="3900"/>
    <lineage>
        <taxon>Eukaryota</taxon>
        <taxon>Viridiplantae</taxon>
        <taxon>Streptophyta</taxon>
        <taxon>Embryophyta</taxon>
        <taxon>Tracheophyta</taxon>
        <taxon>Spermatophyta</taxon>
        <taxon>Magnoliopsida</taxon>
        <taxon>eudicotyledons</taxon>
        <taxon>Gunneridae</taxon>
        <taxon>Pentapetalae</taxon>
        <taxon>rosids</taxon>
        <taxon>fabids</taxon>
        <taxon>Fabales</taxon>
        <taxon>Fabaceae</taxon>
        <taxon>Papilionoideae</taxon>
        <taxon>50 kb inversion clade</taxon>
        <taxon>NPAAA clade</taxon>
        <taxon>Hologalegina</taxon>
        <taxon>IRL clade</taxon>
        <taxon>Trifolieae</taxon>
        <taxon>Trifolium</taxon>
    </lineage>
</organism>
<keyword evidence="3" id="KW-1185">Reference proteome</keyword>
<dbReference type="OrthoDB" id="10424856at2759"/>
<evidence type="ECO:0000256" key="1">
    <source>
        <dbReference type="SAM" id="MobiDB-lite"/>
    </source>
</evidence>
<name>A0A2Z6N2X0_TRISU</name>
<feature type="region of interest" description="Disordered" evidence="1">
    <location>
        <begin position="1"/>
        <end position="51"/>
    </location>
</feature>
<dbReference type="EMBL" id="DF973452">
    <property type="protein sequence ID" value="GAU31312.1"/>
    <property type="molecule type" value="Genomic_DNA"/>
</dbReference>
<evidence type="ECO:0000313" key="2">
    <source>
        <dbReference type="EMBL" id="GAU31312.1"/>
    </source>
</evidence>
<accession>A0A2Z6N2X0</accession>